<name>A0A927HLV6_KLEPN</name>
<evidence type="ECO:0000313" key="2">
    <source>
        <dbReference type="Proteomes" id="UP000652007"/>
    </source>
</evidence>
<evidence type="ECO:0000313" key="1">
    <source>
        <dbReference type="EMBL" id="MBD3704910.1"/>
    </source>
</evidence>
<reference evidence="1" key="1">
    <citation type="submission" date="2020-07" db="EMBL/GenBank/DDBJ databases">
        <title>Clinical and genomic characterization of carbapenemase-producing Enterobacterales causing secondary infections during the COVID-19 crisis at a New York City hospital.</title>
        <authorList>
            <person name="Gomez-Simmonds A."/>
            <person name="Annavajhala M.K."/>
            <person name="Uhlemann A.-C."/>
        </authorList>
    </citation>
    <scope>NUCLEOTIDE SEQUENCE</scope>
    <source>
        <strain evidence="1">NK1596</strain>
    </source>
</reference>
<sequence>MKNSELEQLINDKLNSAAISDFAPNGLQVEGRETVHKIVTGVTACRCAAG</sequence>
<evidence type="ECO:0008006" key="3">
    <source>
        <dbReference type="Google" id="ProtNLM"/>
    </source>
</evidence>
<dbReference type="SUPFAM" id="SSF102705">
    <property type="entry name" value="NIF3 (NGG1p interacting factor 3)-like"/>
    <property type="match status" value="1"/>
</dbReference>
<dbReference type="InterPro" id="IPR036069">
    <property type="entry name" value="DUF34/NIF3_sf"/>
</dbReference>
<protein>
    <recommendedName>
        <fullName evidence="3">Hydrolase-oxidase</fullName>
    </recommendedName>
</protein>
<organism evidence="1 2">
    <name type="scientific">Klebsiella pneumoniae</name>
    <dbReference type="NCBI Taxonomy" id="573"/>
    <lineage>
        <taxon>Bacteria</taxon>
        <taxon>Pseudomonadati</taxon>
        <taxon>Pseudomonadota</taxon>
        <taxon>Gammaproteobacteria</taxon>
        <taxon>Enterobacterales</taxon>
        <taxon>Enterobacteriaceae</taxon>
        <taxon>Klebsiella/Raoultella group</taxon>
        <taxon>Klebsiella</taxon>
        <taxon>Klebsiella pneumoniae complex</taxon>
    </lineage>
</organism>
<proteinExistence type="predicted"/>
<dbReference type="AlphaFoldDB" id="A0A927HLV6"/>
<gene>
    <name evidence="1" type="ORF">IE990_27490</name>
</gene>
<accession>A0A927HLV6</accession>
<dbReference type="Gene3D" id="3.40.1390.30">
    <property type="entry name" value="NIF3 (NGG1p interacting factor 3)-like"/>
    <property type="match status" value="1"/>
</dbReference>
<comment type="caution">
    <text evidence="1">The sequence shown here is derived from an EMBL/GenBank/DDBJ whole genome shotgun (WGS) entry which is preliminary data.</text>
</comment>
<dbReference type="EMBL" id="JACXTH010000002">
    <property type="protein sequence ID" value="MBD3704910.1"/>
    <property type="molecule type" value="Genomic_DNA"/>
</dbReference>
<dbReference type="Proteomes" id="UP000652007">
    <property type="component" value="Unassembled WGS sequence"/>
</dbReference>